<feature type="transmembrane region" description="Helical" evidence="1">
    <location>
        <begin position="101"/>
        <end position="121"/>
    </location>
</feature>
<evidence type="ECO:0000313" key="4">
    <source>
        <dbReference type="Proteomes" id="UP000315112"/>
    </source>
</evidence>
<dbReference type="AlphaFoldDB" id="A0A562Q3D2"/>
<feature type="transmembrane region" description="Helical" evidence="1">
    <location>
        <begin position="40"/>
        <end position="60"/>
    </location>
</feature>
<organism evidence="3 4">
    <name type="scientific">Pseudoduganella flava</name>
    <dbReference type="NCBI Taxonomy" id="871742"/>
    <lineage>
        <taxon>Bacteria</taxon>
        <taxon>Pseudomonadati</taxon>
        <taxon>Pseudomonadota</taxon>
        <taxon>Betaproteobacteria</taxon>
        <taxon>Burkholderiales</taxon>
        <taxon>Oxalobacteraceae</taxon>
        <taxon>Telluria group</taxon>
        <taxon>Pseudoduganella</taxon>
    </lineage>
</organism>
<keyword evidence="5" id="KW-1185">Reference proteome</keyword>
<protein>
    <recommendedName>
        <fullName evidence="6">DUF2809 domain-containing protein</fullName>
    </recommendedName>
</protein>
<reference evidence="2 5" key="3">
    <citation type="submission" date="2019-12" db="EMBL/GenBank/DDBJ databases">
        <title>Draft Genome Sequences of Six Type Strains of the Genus Massilia.</title>
        <authorList>
            <person name="Miess H."/>
            <person name="Frediansyah A."/>
            <person name="Goeker M."/>
            <person name="Gross H."/>
        </authorList>
    </citation>
    <scope>NUCLEOTIDE SEQUENCE [LARGE SCALE GENOMIC DNA]</scope>
    <source>
        <strain evidence="2 5">DSM 26639</strain>
    </source>
</reference>
<evidence type="ECO:0000313" key="5">
    <source>
        <dbReference type="Proteomes" id="UP000437862"/>
    </source>
</evidence>
<reference evidence="3" key="2">
    <citation type="submission" date="2019-07" db="EMBL/GenBank/DDBJ databases">
        <authorList>
            <person name="Whitman W."/>
            <person name="Huntemann M."/>
            <person name="Clum A."/>
            <person name="Pillay M."/>
            <person name="Palaniappan K."/>
            <person name="Varghese N."/>
            <person name="Mikhailova N."/>
            <person name="Stamatis D."/>
            <person name="Reddy T."/>
            <person name="Daum C."/>
            <person name="Shapiro N."/>
            <person name="Ivanova N."/>
            <person name="Kyrpides N."/>
            <person name="Woyke T."/>
        </authorList>
    </citation>
    <scope>NUCLEOTIDE SEQUENCE</scope>
    <source>
        <strain evidence="3">CGMCC 1.10685</strain>
    </source>
</reference>
<evidence type="ECO:0000313" key="2">
    <source>
        <dbReference type="EMBL" id="QGZ41283.1"/>
    </source>
</evidence>
<evidence type="ECO:0008006" key="6">
    <source>
        <dbReference type="Google" id="ProtNLM"/>
    </source>
</evidence>
<dbReference type="RefSeq" id="WP_145872673.1">
    <property type="nucleotide sequence ID" value="NZ_CP046904.1"/>
</dbReference>
<dbReference type="Proteomes" id="UP000437862">
    <property type="component" value="Chromosome"/>
</dbReference>
<dbReference type="EMBL" id="VLKW01000001">
    <property type="protein sequence ID" value="TWI51222.1"/>
    <property type="molecule type" value="Genomic_DNA"/>
</dbReference>
<dbReference type="Proteomes" id="UP000315112">
    <property type="component" value="Unassembled WGS sequence"/>
</dbReference>
<dbReference type="EMBL" id="CP046904">
    <property type="protein sequence ID" value="QGZ41283.1"/>
    <property type="molecule type" value="Genomic_DNA"/>
</dbReference>
<evidence type="ECO:0000256" key="1">
    <source>
        <dbReference type="SAM" id="Phobius"/>
    </source>
</evidence>
<reference evidence="3 4" key="1">
    <citation type="journal article" date="2015" name="Stand. Genomic Sci.">
        <title>Genomic Encyclopedia of Bacterial and Archaeal Type Strains, Phase III: the genomes of soil and plant-associated and newly described type strains.</title>
        <authorList>
            <person name="Whitman W.B."/>
            <person name="Woyke T."/>
            <person name="Klenk H.P."/>
            <person name="Zhou Y."/>
            <person name="Lilburn T.G."/>
            <person name="Beck B.J."/>
            <person name="De Vos P."/>
            <person name="Vandamme P."/>
            <person name="Eisen J.A."/>
            <person name="Garrity G."/>
            <person name="Hugenholtz P."/>
            <person name="Kyrpides N.C."/>
        </authorList>
    </citation>
    <scope>NUCLEOTIDE SEQUENCE [LARGE SCALE GENOMIC DNA]</scope>
    <source>
        <strain evidence="3 4">CGMCC 1.10685</strain>
    </source>
</reference>
<feature type="transmembrane region" description="Helical" evidence="1">
    <location>
        <begin position="67"/>
        <end position="89"/>
    </location>
</feature>
<name>A0A562Q3D2_9BURK</name>
<evidence type="ECO:0000313" key="3">
    <source>
        <dbReference type="EMBL" id="TWI51222.1"/>
    </source>
</evidence>
<sequence length="145" mass="16418">MTEVSLFRLYVLRAVYLLIGATLVAQIGPKILRYHGQWELMEGVVQCMLVTFGLLCFLGIRYPIRMLPVLLWELGWKALWLLVIALPQWRAGTLAGDTAETAFACMVGIIVPLALPWRYLYEHYLRAPGDRWGRASRIAAADAVQ</sequence>
<feature type="transmembrane region" description="Helical" evidence="1">
    <location>
        <begin position="7"/>
        <end position="28"/>
    </location>
</feature>
<accession>A0A562Q3D2</accession>
<proteinExistence type="predicted"/>
<keyword evidence="1" id="KW-0472">Membrane</keyword>
<keyword evidence="1" id="KW-0812">Transmembrane</keyword>
<gene>
    <name evidence="2" type="ORF">GO485_20935</name>
    <name evidence="3" type="ORF">IP92_00205</name>
</gene>
<dbReference type="OrthoDB" id="5998965at2"/>
<keyword evidence="1" id="KW-1133">Transmembrane helix</keyword>